<sequence length="1302" mass="147506">MCAAKMDFEHFIDLCGRSLFAEEYKGDLDAAWDYLESVQYDTLELNDRAEYLRSSSIYATLVGNFADAYRHLDSLHELLPQLSQEWGLRYTNYKVLADYTRRFPPALRFYHERGWLLNTVMISDIIGPNQISLNFMANFRKYSPTGALQDQGLGMVLNMVQWIPIHIRGLASEFHPLSPHHSRHKPGANPASNIAEKVTYLLKLRAMAEANGATSIASYLTRLMVEMHVACKSDETGIMLEDLYRLCEKVDDYAGMANAKLMEGDSILCASFTSPLVMNLTVIDTSAATGDDELWDPIQRDLVFDYSAEVKQCYESALELFDKGSCKRGQATVLLRQGCCLHYIARFHRSVNKQYHDILGEAGIKFQKALELFGRDEASAQLVKIHQILLSISKGNIQGVKMAAREIGRWCAGAKNEFLAHFIGRFLLRFGNEEWLKYSNLDTAMLAWECAYEVSKPVNDILPQFQSMTSRASAQQEWFNFAAARLLIEEALAMVDEVREYFHAKISSTTEDRMGQLERTTLISIQGNLLWTFTRYVGRVYIGDEDIKSFHEWKARYNDWLETDDNLRAWREMMENAEDRLPGKKAELALVKGSFKNIWQKALMDEEAHERYRLAEYGFRRLLTEGNILGAEALFRRYLNETEHQEKGRTITVYQVLACHKIGDRVKAKELLDSITDDELFEGHLEAFRKGIAIQTSFPTKAQNALSFSIFGCDMDRGRRVVQMIIEMEPTFFDTVMDNASNYSIRIAHYAALMKQLQPEISFARLLRSREIIETRRKQTSDLDARLWSSNAAYSIEVYLDLARICLAAESSPLPLSVLSGYKIHHFEGMSWKDHALLFVEMSRARAVLESLQTQSTQALGLSGAPKAANLSEAVHKRRLLRSLLSLKTLTPEQEKEVAQLQGEIKFLEEDGTLSSATTFIETVNSTIEPSLLYQDIDRDTVVIEAAFGNRGLVAFAVTNHGIQNTFQSSTRYVDIRNPVMRAMQIMREMNGYVCEEEERHKRTLNELCNEISEVLLVPFADIIRTKSHVIFSVSDPLTAFPFSVLPFDNKPLVMQAVVSQVPSLTVLYYLSQRKSASASPTVSVLAKAPTEEPSGTTRGGEEVNLHMAGIEAINIARLFATWPIEASYLSRKDFQDHVEGVFAACLSGFGKATIGSEVLGFSHVVLSTGCQAYIGSLWKVSDFGSMLIMTLFYRHLKENPQWAVAEAMRAAQLDLLQLDTEKADILLDQMLENWTSSVVTGQRPADLVPDAEFLLLTLKMILSQLDWSSPFYWAPFTLVGYGGLRFVHEPEPERIEENQSI</sequence>
<reference evidence="2 3" key="1">
    <citation type="journal article" date="2023" name="IMA Fungus">
        <title>Comparative genomic study of the Penicillium genus elucidates a diverse pangenome and 15 lateral gene transfer events.</title>
        <authorList>
            <person name="Petersen C."/>
            <person name="Sorensen T."/>
            <person name="Nielsen M.R."/>
            <person name="Sondergaard T.E."/>
            <person name="Sorensen J.L."/>
            <person name="Fitzpatrick D.A."/>
            <person name="Frisvad J.C."/>
            <person name="Nielsen K.L."/>
        </authorList>
    </citation>
    <scope>NUCLEOTIDE SEQUENCE [LARGE SCALE GENOMIC DNA]</scope>
    <source>
        <strain evidence="2 3">IBT 35679</strain>
    </source>
</reference>
<dbReference type="InterPro" id="IPR024983">
    <property type="entry name" value="CHAT_dom"/>
</dbReference>
<name>A0AAD6CJH6_9EURO</name>
<evidence type="ECO:0000313" key="3">
    <source>
        <dbReference type="Proteomes" id="UP001220324"/>
    </source>
</evidence>
<dbReference type="Pfam" id="PF12770">
    <property type="entry name" value="CHAT"/>
    <property type="match status" value="1"/>
</dbReference>
<protein>
    <recommendedName>
        <fullName evidence="1">CHAT domain-containing protein</fullName>
    </recommendedName>
</protein>
<gene>
    <name evidence="2" type="ORF">N7494_011301</name>
</gene>
<dbReference type="Proteomes" id="UP001220324">
    <property type="component" value="Unassembled WGS sequence"/>
</dbReference>
<comment type="caution">
    <text evidence="2">The sequence shown here is derived from an EMBL/GenBank/DDBJ whole genome shotgun (WGS) entry which is preliminary data.</text>
</comment>
<accession>A0AAD6CJH6</accession>
<organism evidence="2 3">
    <name type="scientific">Penicillium frequentans</name>
    <dbReference type="NCBI Taxonomy" id="3151616"/>
    <lineage>
        <taxon>Eukaryota</taxon>
        <taxon>Fungi</taxon>
        <taxon>Dikarya</taxon>
        <taxon>Ascomycota</taxon>
        <taxon>Pezizomycotina</taxon>
        <taxon>Eurotiomycetes</taxon>
        <taxon>Eurotiomycetidae</taxon>
        <taxon>Eurotiales</taxon>
        <taxon>Aspergillaceae</taxon>
        <taxon>Penicillium</taxon>
    </lineage>
</organism>
<feature type="domain" description="CHAT" evidence="1">
    <location>
        <begin position="1142"/>
        <end position="1281"/>
    </location>
</feature>
<keyword evidence="3" id="KW-1185">Reference proteome</keyword>
<proteinExistence type="predicted"/>
<dbReference type="EMBL" id="JAQIZZ010000008">
    <property type="protein sequence ID" value="KAJ5524651.1"/>
    <property type="molecule type" value="Genomic_DNA"/>
</dbReference>
<evidence type="ECO:0000259" key="1">
    <source>
        <dbReference type="Pfam" id="PF12770"/>
    </source>
</evidence>
<evidence type="ECO:0000313" key="2">
    <source>
        <dbReference type="EMBL" id="KAJ5524651.1"/>
    </source>
</evidence>